<dbReference type="Proteomes" id="UP001500630">
    <property type="component" value="Unassembled WGS sequence"/>
</dbReference>
<proteinExistence type="predicted"/>
<feature type="region of interest" description="Disordered" evidence="1">
    <location>
        <begin position="126"/>
        <end position="157"/>
    </location>
</feature>
<name>A0ABP6VU58_9ACTN</name>
<dbReference type="RefSeq" id="WP_345560414.1">
    <property type="nucleotide sequence ID" value="NZ_BAABDQ010000003.1"/>
</dbReference>
<evidence type="ECO:0000256" key="1">
    <source>
        <dbReference type="SAM" id="MobiDB-lite"/>
    </source>
</evidence>
<accession>A0ABP6VU58</accession>
<reference evidence="3" key="1">
    <citation type="journal article" date="2019" name="Int. J. Syst. Evol. Microbiol.">
        <title>The Global Catalogue of Microorganisms (GCM) 10K type strain sequencing project: providing services to taxonomists for standard genome sequencing and annotation.</title>
        <authorList>
            <consortium name="The Broad Institute Genomics Platform"/>
            <consortium name="The Broad Institute Genome Sequencing Center for Infectious Disease"/>
            <person name="Wu L."/>
            <person name="Ma J."/>
        </authorList>
    </citation>
    <scope>NUCLEOTIDE SEQUENCE [LARGE SCALE GENOMIC DNA]</scope>
    <source>
        <strain evidence="3">JCM 17326</strain>
    </source>
</reference>
<organism evidence="2 3">
    <name type="scientific">Nonomuraea rosea</name>
    <dbReference type="NCBI Taxonomy" id="638574"/>
    <lineage>
        <taxon>Bacteria</taxon>
        <taxon>Bacillati</taxon>
        <taxon>Actinomycetota</taxon>
        <taxon>Actinomycetes</taxon>
        <taxon>Streptosporangiales</taxon>
        <taxon>Streptosporangiaceae</taxon>
        <taxon>Nonomuraea</taxon>
    </lineage>
</organism>
<gene>
    <name evidence="2" type="ORF">GCM10022419_019820</name>
</gene>
<evidence type="ECO:0000313" key="2">
    <source>
        <dbReference type="EMBL" id="GAA3539817.1"/>
    </source>
</evidence>
<evidence type="ECO:0008006" key="4">
    <source>
        <dbReference type="Google" id="ProtNLM"/>
    </source>
</evidence>
<sequence>MHRLAVLAAVSALLTGCQSEPSCRLLHVVVGVGVSIEAPLAARTETVSIQVCWDGACRPADVTLSPSTRMESSTCSGDTCSARGVRTGDKHGVGEVEGLPKRPVEVRLKLLGAAADPVLERTVTVTPKGSFPNGPDCGEGGPSTALTVSRDGVVRER</sequence>
<keyword evidence="3" id="KW-1185">Reference proteome</keyword>
<dbReference type="PROSITE" id="PS51257">
    <property type="entry name" value="PROKAR_LIPOPROTEIN"/>
    <property type="match status" value="1"/>
</dbReference>
<protein>
    <recommendedName>
        <fullName evidence="4">Lipoprotein</fullName>
    </recommendedName>
</protein>
<evidence type="ECO:0000313" key="3">
    <source>
        <dbReference type="Proteomes" id="UP001500630"/>
    </source>
</evidence>
<comment type="caution">
    <text evidence="2">The sequence shown here is derived from an EMBL/GenBank/DDBJ whole genome shotgun (WGS) entry which is preliminary data.</text>
</comment>
<dbReference type="EMBL" id="BAABDQ010000003">
    <property type="protein sequence ID" value="GAA3539817.1"/>
    <property type="molecule type" value="Genomic_DNA"/>
</dbReference>